<accession>A0A2J7TCQ9</accession>
<evidence type="ECO:0000313" key="2">
    <source>
        <dbReference type="Proteomes" id="UP000236286"/>
    </source>
</evidence>
<evidence type="ECO:0000313" key="1">
    <source>
        <dbReference type="EMBL" id="PNG24539.1"/>
    </source>
</evidence>
<dbReference type="AlphaFoldDB" id="A0A2J7TCQ9"/>
<organism evidence="1 2">
    <name type="scientific">Methylocella silvestris</name>
    <dbReference type="NCBI Taxonomy" id="199596"/>
    <lineage>
        <taxon>Bacteria</taxon>
        <taxon>Pseudomonadati</taxon>
        <taxon>Pseudomonadota</taxon>
        <taxon>Alphaproteobacteria</taxon>
        <taxon>Hyphomicrobiales</taxon>
        <taxon>Beijerinckiaceae</taxon>
        <taxon>Methylocella</taxon>
    </lineage>
</organism>
<comment type="caution">
    <text evidence="1">The sequence shown here is derived from an EMBL/GenBank/DDBJ whole genome shotgun (WGS) entry which is preliminary data.</text>
</comment>
<dbReference type="Proteomes" id="UP000236286">
    <property type="component" value="Unassembled WGS sequence"/>
</dbReference>
<proteinExistence type="predicted"/>
<dbReference type="EMBL" id="PDZR01000029">
    <property type="protein sequence ID" value="PNG24539.1"/>
    <property type="molecule type" value="Genomic_DNA"/>
</dbReference>
<sequence length="59" mass="6778">MQTRRDPGACFRICGGYFMRQCCCLLDGRLFGSLDRMSFESNSVAKARRPTEEYFNGDI</sequence>
<protein>
    <submittedName>
        <fullName evidence="1">Uncharacterized protein</fullName>
    </submittedName>
</protein>
<gene>
    <name evidence="1" type="ORF">CR492_17960</name>
</gene>
<reference evidence="1 2" key="1">
    <citation type="submission" date="2017-10" db="EMBL/GenBank/DDBJ databases">
        <title>Genome announcement of Methylocella silvestris TVC from permafrost.</title>
        <authorList>
            <person name="Wang J."/>
            <person name="Geng K."/>
            <person name="Ul-Haque F."/>
            <person name="Crombie A.T."/>
            <person name="Street L.E."/>
            <person name="Wookey P.A."/>
            <person name="Murrell J.C."/>
            <person name="Pratscher J."/>
        </authorList>
    </citation>
    <scope>NUCLEOTIDE SEQUENCE [LARGE SCALE GENOMIC DNA]</scope>
    <source>
        <strain evidence="1 2">TVC</strain>
    </source>
</reference>
<name>A0A2J7TCQ9_METSI</name>